<organism evidence="1 2">
    <name type="scientific">Novosphingobium colocasiae</name>
    <dbReference type="NCBI Taxonomy" id="1256513"/>
    <lineage>
        <taxon>Bacteria</taxon>
        <taxon>Pseudomonadati</taxon>
        <taxon>Pseudomonadota</taxon>
        <taxon>Alphaproteobacteria</taxon>
        <taxon>Sphingomonadales</taxon>
        <taxon>Sphingomonadaceae</taxon>
        <taxon>Novosphingobium</taxon>
    </lineage>
</organism>
<name>A0A918UKX4_9SPHN</name>
<proteinExistence type="predicted"/>
<reference evidence="1" key="1">
    <citation type="journal article" date="2014" name="Int. J. Syst. Evol. Microbiol.">
        <title>Complete genome sequence of Corynebacterium casei LMG S-19264T (=DSM 44701T), isolated from a smear-ripened cheese.</title>
        <authorList>
            <consortium name="US DOE Joint Genome Institute (JGI-PGF)"/>
            <person name="Walter F."/>
            <person name="Albersmeier A."/>
            <person name="Kalinowski J."/>
            <person name="Ruckert C."/>
        </authorList>
    </citation>
    <scope>NUCLEOTIDE SEQUENCE</scope>
    <source>
        <strain evidence="1">KCTC 32255</strain>
    </source>
</reference>
<protein>
    <submittedName>
        <fullName evidence="1">Uncharacterized protein</fullName>
    </submittedName>
</protein>
<keyword evidence="2" id="KW-1185">Reference proteome</keyword>
<gene>
    <name evidence="1" type="ORF">GCM10011614_34840</name>
</gene>
<evidence type="ECO:0000313" key="1">
    <source>
        <dbReference type="EMBL" id="GGZ17342.1"/>
    </source>
</evidence>
<dbReference type="AlphaFoldDB" id="A0A918UKX4"/>
<accession>A0A918UKX4</accession>
<comment type="caution">
    <text evidence="1">The sequence shown here is derived from an EMBL/GenBank/DDBJ whole genome shotgun (WGS) entry which is preliminary data.</text>
</comment>
<sequence>MTINRDGWHRLGQFRGKHRIAAQCRRLFATLRDAAHDNILDRGGIDSRSVKQCVQALGSKIIGVPSGEFTISTTTGRAHSINNIGFRHSIDLPI</sequence>
<evidence type="ECO:0000313" key="2">
    <source>
        <dbReference type="Proteomes" id="UP000648075"/>
    </source>
</evidence>
<dbReference type="EMBL" id="BMZA01000035">
    <property type="protein sequence ID" value="GGZ17342.1"/>
    <property type="molecule type" value="Genomic_DNA"/>
</dbReference>
<reference evidence="1" key="2">
    <citation type="submission" date="2020-09" db="EMBL/GenBank/DDBJ databases">
        <authorList>
            <person name="Sun Q."/>
            <person name="Kim S."/>
        </authorList>
    </citation>
    <scope>NUCLEOTIDE SEQUENCE</scope>
    <source>
        <strain evidence="1">KCTC 32255</strain>
    </source>
</reference>
<dbReference type="Proteomes" id="UP000648075">
    <property type="component" value="Unassembled WGS sequence"/>
</dbReference>